<sequence>MLWALAQPAAMAGLIGAFAIGVGLRAAVARIFGVSGDGMSTRLDPLGVVAACFSGTGWGSPGAAPASRREWWAIAAGPVAALVASQLAFVAYRRAYPDMGLPLRLYRPSDVLHGAVAPTHAAQLMLSVAVGLLCFGLLALLPVPPFDGYRLITVPTPDGPAAWERLAALVAFVLLVVPVAGRPPLLMALDTVAGPLVRVWA</sequence>
<feature type="transmembrane region" description="Helical" evidence="1">
    <location>
        <begin position="71"/>
        <end position="92"/>
    </location>
</feature>
<keyword evidence="3" id="KW-1185">Reference proteome</keyword>
<evidence type="ECO:0000313" key="3">
    <source>
        <dbReference type="Proteomes" id="UP000612585"/>
    </source>
</evidence>
<keyword evidence="1" id="KW-0472">Membrane</keyword>
<name>A0A8J3ZD41_9ACTN</name>
<evidence type="ECO:0000256" key="1">
    <source>
        <dbReference type="SAM" id="Phobius"/>
    </source>
</evidence>
<evidence type="ECO:0000313" key="2">
    <source>
        <dbReference type="EMBL" id="GIJ61784.1"/>
    </source>
</evidence>
<feature type="transmembrane region" description="Helical" evidence="1">
    <location>
        <begin position="161"/>
        <end position="180"/>
    </location>
</feature>
<protein>
    <submittedName>
        <fullName evidence="2">Uncharacterized protein</fullName>
    </submittedName>
</protein>
<accession>A0A8J3ZD41</accession>
<dbReference type="EMBL" id="BOPG01000071">
    <property type="protein sequence ID" value="GIJ61784.1"/>
    <property type="molecule type" value="Genomic_DNA"/>
</dbReference>
<feature type="transmembrane region" description="Helical" evidence="1">
    <location>
        <begin position="112"/>
        <end position="141"/>
    </location>
</feature>
<comment type="caution">
    <text evidence="2">The sequence shown here is derived from an EMBL/GenBank/DDBJ whole genome shotgun (WGS) entry which is preliminary data.</text>
</comment>
<keyword evidence="1" id="KW-0812">Transmembrane</keyword>
<organism evidence="2 3">
    <name type="scientific">Virgisporangium aurantiacum</name>
    <dbReference type="NCBI Taxonomy" id="175570"/>
    <lineage>
        <taxon>Bacteria</taxon>
        <taxon>Bacillati</taxon>
        <taxon>Actinomycetota</taxon>
        <taxon>Actinomycetes</taxon>
        <taxon>Micromonosporales</taxon>
        <taxon>Micromonosporaceae</taxon>
        <taxon>Virgisporangium</taxon>
    </lineage>
</organism>
<proteinExistence type="predicted"/>
<dbReference type="Proteomes" id="UP000612585">
    <property type="component" value="Unassembled WGS sequence"/>
</dbReference>
<dbReference type="AlphaFoldDB" id="A0A8J3ZD41"/>
<reference evidence="2" key="1">
    <citation type="submission" date="2021-01" db="EMBL/GenBank/DDBJ databases">
        <title>Whole genome shotgun sequence of Virgisporangium aurantiacum NBRC 16421.</title>
        <authorList>
            <person name="Komaki H."/>
            <person name="Tamura T."/>
        </authorList>
    </citation>
    <scope>NUCLEOTIDE SEQUENCE</scope>
    <source>
        <strain evidence="2">NBRC 16421</strain>
    </source>
</reference>
<keyword evidence="1" id="KW-1133">Transmembrane helix</keyword>
<gene>
    <name evidence="2" type="ORF">Vau01_093000</name>
</gene>